<name>J6EU35_TRIAS</name>
<dbReference type="FunFam" id="1.20.5.110:FF:000059">
    <property type="entry name" value="Related to syntaxin 12"/>
    <property type="match status" value="1"/>
</dbReference>
<dbReference type="Proteomes" id="UP000002748">
    <property type="component" value="Unassembled WGS sequence"/>
</dbReference>
<dbReference type="Gene3D" id="1.20.58.70">
    <property type="match status" value="1"/>
</dbReference>
<dbReference type="PROSITE" id="PS00914">
    <property type="entry name" value="SYNTAXIN"/>
    <property type="match status" value="1"/>
</dbReference>
<dbReference type="SMART" id="SM00397">
    <property type="entry name" value="t_SNARE"/>
    <property type="match status" value="1"/>
</dbReference>
<dbReference type="GO" id="GO:0006896">
    <property type="term" value="P:Golgi to vacuole transport"/>
    <property type="evidence" value="ECO:0007669"/>
    <property type="project" value="TreeGrafter"/>
</dbReference>
<dbReference type="VEuPathDB" id="FungiDB:A1Q1_05126"/>
<evidence type="ECO:0000256" key="2">
    <source>
        <dbReference type="RuleBase" id="RU003858"/>
    </source>
</evidence>
<evidence type="ECO:0000256" key="4">
    <source>
        <dbReference type="SAM" id="MobiDB-lite"/>
    </source>
</evidence>
<comment type="caution">
    <text evidence="7">The sequence shown here is derived from an EMBL/GenBank/DDBJ whole genome shotgun (WGS) entry which is preliminary data.</text>
</comment>
<feature type="domain" description="T-SNARE coiled-coil homology" evidence="6">
    <location>
        <begin position="182"/>
        <end position="244"/>
    </location>
</feature>
<dbReference type="GO" id="GO:0031201">
    <property type="term" value="C:SNARE complex"/>
    <property type="evidence" value="ECO:0007669"/>
    <property type="project" value="TreeGrafter"/>
</dbReference>
<dbReference type="HOGENOM" id="CLU_059257_2_0_1"/>
<dbReference type="GO" id="GO:0048278">
    <property type="term" value="P:vesicle docking"/>
    <property type="evidence" value="ECO:0007669"/>
    <property type="project" value="TreeGrafter"/>
</dbReference>
<sequence>MSFNDLERGTRSPRSGTGSPAADPEFTRLKDTVSLQVFKIQSNVTGIQKLVDKLGGAGDQENMRNTLHNLTEATREMVKKSTGDVKALASYPVEGPQKAISAKLSREFAAALQNFQRVQRLSAERQRGTLEPARRAHAVSEVVAEEERSRGSVELEPVQQQVQVQQQAQAPQITQHELEFQEQLIAERENEIREIESGIHELNDIFRDIGAIVEQQGGLVDNIESNIISVSGNTREAAEELTTAHEYQRKAGRRMACLLMILVIVICVVILAG</sequence>
<evidence type="ECO:0000256" key="1">
    <source>
        <dbReference type="ARBA" id="ARBA00009063"/>
    </source>
</evidence>
<dbReference type="GO" id="GO:0000149">
    <property type="term" value="F:SNARE binding"/>
    <property type="evidence" value="ECO:0007669"/>
    <property type="project" value="TreeGrafter"/>
</dbReference>
<dbReference type="Pfam" id="PF05739">
    <property type="entry name" value="SNARE"/>
    <property type="match status" value="1"/>
</dbReference>
<dbReference type="InterPro" id="IPR045242">
    <property type="entry name" value="Syntaxin"/>
</dbReference>
<dbReference type="GO" id="GO:0005484">
    <property type="term" value="F:SNAP receptor activity"/>
    <property type="evidence" value="ECO:0007669"/>
    <property type="project" value="InterPro"/>
</dbReference>
<evidence type="ECO:0000313" key="8">
    <source>
        <dbReference type="Proteomes" id="UP000002748"/>
    </source>
</evidence>
<evidence type="ECO:0000256" key="5">
    <source>
        <dbReference type="SAM" id="Phobius"/>
    </source>
</evidence>
<dbReference type="GO" id="GO:0006906">
    <property type="term" value="P:vesicle fusion"/>
    <property type="evidence" value="ECO:0007669"/>
    <property type="project" value="TreeGrafter"/>
</dbReference>
<feature type="region of interest" description="Disordered" evidence="4">
    <location>
        <begin position="1"/>
        <end position="25"/>
    </location>
</feature>
<protein>
    <submittedName>
        <fullName evidence="7">t-SNARE</fullName>
    </submittedName>
</protein>
<feature type="coiled-coil region" evidence="3">
    <location>
        <begin position="178"/>
        <end position="205"/>
    </location>
</feature>
<reference evidence="7 8" key="1">
    <citation type="journal article" date="2012" name="Eukaryot. Cell">
        <title>Draft genome sequence of CBS 2479, the standard type strain of Trichosporon asahii.</title>
        <authorList>
            <person name="Yang R.Y."/>
            <person name="Li H.T."/>
            <person name="Zhu H."/>
            <person name="Zhou G.P."/>
            <person name="Wang M."/>
            <person name="Wang L."/>
        </authorList>
    </citation>
    <scope>NUCLEOTIDE SEQUENCE [LARGE SCALE GENOMIC DNA]</scope>
    <source>
        <strain evidence="8">ATCC 90039 / CBS 2479 / JCM 2466 / KCTC 7840 / NCYC 2677 / UAMH 7654</strain>
    </source>
</reference>
<dbReference type="PROSITE" id="PS50192">
    <property type="entry name" value="T_SNARE"/>
    <property type="match status" value="1"/>
</dbReference>
<dbReference type="CDD" id="cd15840">
    <property type="entry name" value="SNARE_Qa"/>
    <property type="match status" value="1"/>
</dbReference>
<dbReference type="InterPro" id="IPR010989">
    <property type="entry name" value="SNARE"/>
</dbReference>
<dbReference type="GO" id="GO:0012505">
    <property type="term" value="C:endomembrane system"/>
    <property type="evidence" value="ECO:0007669"/>
    <property type="project" value="TreeGrafter"/>
</dbReference>
<dbReference type="Pfam" id="PF14523">
    <property type="entry name" value="Syntaxin_2"/>
    <property type="match status" value="1"/>
</dbReference>
<dbReference type="GO" id="GO:0006886">
    <property type="term" value="P:intracellular protein transport"/>
    <property type="evidence" value="ECO:0007669"/>
    <property type="project" value="InterPro"/>
</dbReference>
<dbReference type="InterPro" id="IPR006011">
    <property type="entry name" value="Syntaxin_N"/>
</dbReference>
<dbReference type="PANTHER" id="PTHR19957:SF38">
    <property type="entry name" value="LD27581P"/>
    <property type="match status" value="1"/>
</dbReference>
<dbReference type="Gene3D" id="1.20.5.110">
    <property type="match status" value="1"/>
</dbReference>
<comment type="similarity">
    <text evidence="1 2">Belongs to the syntaxin family.</text>
</comment>
<organism evidence="7 8">
    <name type="scientific">Trichosporon asahii var. asahii (strain ATCC 90039 / CBS 2479 / JCM 2466 / KCTC 7840 / NBRC 103889/ NCYC 2677 / UAMH 7654)</name>
    <name type="common">Yeast</name>
    <dbReference type="NCBI Taxonomy" id="1186058"/>
    <lineage>
        <taxon>Eukaryota</taxon>
        <taxon>Fungi</taxon>
        <taxon>Dikarya</taxon>
        <taxon>Basidiomycota</taxon>
        <taxon>Agaricomycotina</taxon>
        <taxon>Tremellomycetes</taxon>
        <taxon>Trichosporonales</taxon>
        <taxon>Trichosporonaceae</taxon>
        <taxon>Trichosporon</taxon>
    </lineage>
</organism>
<dbReference type="InterPro" id="IPR006012">
    <property type="entry name" value="Syntaxin/epimorphin_CS"/>
</dbReference>
<evidence type="ECO:0000259" key="6">
    <source>
        <dbReference type="PROSITE" id="PS50192"/>
    </source>
</evidence>
<feature type="compositionally biased region" description="Basic and acidic residues" evidence="4">
    <location>
        <begin position="1"/>
        <end position="10"/>
    </location>
</feature>
<evidence type="ECO:0000256" key="3">
    <source>
        <dbReference type="SAM" id="Coils"/>
    </source>
</evidence>
<dbReference type="RefSeq" id="XP_014177408.1">
    <property type="nucleotide sequence ID" value="XM_014321933.1"/>
</dbReference>
<accession>J6EU35</accession>
<dbReference type="EMBL" id="ALBS01000297">
    <property type="protein sequence ID" value="EJT46297.1"/>
    <property type="molecule type" value="Genomic_DNA"/>
</dbReference>
<keyword evidence="5" id="KW-0472">Membrane</keyword>
<dbReference type="PANTHER" id="PTHR19957">
    <property type="entry name" value="SYNTAXIN"/>
    <property type="match status" value="1"/>
</dbReference>
<dbReference type="SMART" id="SM00503">
    <property type="entry name" value="SynN"/>
    <property type="match status" value="1"/>
</dbReference>
<feature type="transmembrane region" description="Helical" evidence="5">
    <location>
        <begin position="255"/>
        <end position="272"/>
    </location>
</feature>
<keyword evidence="5" id="KW-1133">Transmembrane helix</keyword>
<proteinExistence type="inferred from homology"/>
<dbReference type="SUPFAM" id="SSF47661">
    <property type="entry name" value="t-snare proteins"/>
    <property type="match status" value="1"/>
</dbReference>
<dbReference type="GeneID" id="25988638"/>
<dbReference type="OrthoDB" id="364348at2759"/>
<dbReference type="InterPro" id="IPR000727">
    <property type="entry name" value="T_SNARE_dom"/>
</dbReference>
<keyword evidence="5" id="KW-0812">Transmembrane</keyword>
<keyword evidence="3" id="KW-0175">Coiled coil</keyword>
<dbReference type="KEGG" id="tasa:A1Q1_05126"/>
<dbReference type="AlphaFoldDB" id="J6EU35"/>
<evidence type="ECO:0000313" key="7">
    <source>
        <dbReference type="EMBL" id="EJT46297.1"/>
    </source>
</evidence>
<gene>
    <name evidence="7" type="ORF">A1Q1_05126</name>
</gene>